<name>A0A9W4SZQ7_9GLOM</name>
<dbReference type="PANTHER" id="PTHR11102">
    <property type="entry name" value="SEL-1-LIKE PROTEIN"/>
    <property type="match status" value="1"/>
</dbReference>
<comment type="caution">
    <text evidence="3">The sequence shown here is derived from an EMBL/GenBank/DDBJ whole genome shotgun (WGS) entry which is preliminary data.</text>
</comment>
<gene>
    <name evidence="3" type="ORF">FWILDA_LOCUS13043</name>
</gene>
<reference evidence="3" key="1">
    <citation type="submission" date="2022-08" db="EMBL/GenBank/DDBJ databases">
        <authorList>
            <person name="Kallberg Y."/>
            <person name="Tangrot J."/>
            <person name="Rosling A."/>
        </authorList>
    </citation>
    <scope>NUCLEOTIDE SEQUENCE</scope>
    <source>
        <strain evidence="3">Wild A</strain>
    </source>
</reference>
<evidence type="ECO:0000313" key="3">
    <source>
        <dbReference type="EMBL" id="CAI2187363.1"/>
    </source>
</evidence>
<accession>A0A9W4SZQ7</accession>
<evidence type="ECO:0000313" key="4">
    <source>
        <dbReference type="Proteomes" id="UP001153678"/>
    </source>
</evidence>
<feature type="transmembrane region" description="Helical" evidence="2">
    <location>
        <begin position="115"/>
        <end position="134"/>
    </location>
</feature>
<keyword evidence="4" id="KW-1185">Reference proteome</keyword>
<keyword evidence="2" id="KW-0812">Transmembrane</keyword>
<keyword evidence="2" id="KW-1133">Transmembrane helix</keyword>
<dbReference type="OrthoDB" id="2384430at2759"/>
<evidence type="ECO:0000256" key="1">
    <source>
        <dbReference type="ARBA" id="ARBA00038101"/>
    </source>
</evidence>
<dbReference type="GO" id="GO:0005789">
    <property type="term" value="C:endoplasmic reticulum membrane"/>
    <property type="evidence" value="ECO:0007669"/>
    <property type="project" value="TreeGrafter"/>
</dbReference>
<dbReference type="EMBL" id="CAMKVN010004594">
    <property type="protein sequence ID" value="CAI2187363.1"/>
    <property type="molecule type" value="Genomic_DNA"/>
</dbReference>
<dbReference type="InterPro" id="IPR011990">
    <property type="entry name" value="TPR-like_helical_dom_sf"/>
</dbReference>
<dbReference type="InterPro" id="IPR006597">
    <property type="entry name" value="Sel1-like"/>
</dbReference>
<protein>
    <submittedName>
        <fullName evidence="3">7157_t:CDS:1</fullName>
    </submittedName>
</protein>
<feature type="transmembrane region" description="Helical" evidence="2">
    <location>
        <begin position="146"/>
        <end position="165"/>
    </location>
</feature>
<evidence type="ECO:0000256" key="2">
    <source>
        <dbReference type="SAM" id="Phobius"/>
    </source>
</evidence>
<proteinExistence type="inferred from homology"/>
<dbReference type="AlphaFoldDB" id="A0A9W4SZQ7"/>
<organism evidence="3 4">
    <name type="scientific">Funneliformis geosporum</name>
    <dbReference type="NCBI Taxonomy" id="1117311"/>
    <lineage>
        <taxon>Eukaryota</taxon>
        <taxon>Fungi</taxon>
        <taxon>Fungi incertae sedis</taxon>
        <taxon>Mucoromycota</taxon>
        <taxon>Glomeromycotina</taxon>
        <taxon>Glomeromycetes</taxon>
        <taxon>Glomerales</taxon>
        <taxon>Glomeraceae</taxon>
        <taxon>Funneliformis</taxon>
    </lineage>
</organism>
<dbReference type="Pfam" id="PF08238">
    <property type="entry name" value="Sel1"/>
    <property type="match status" value="3"/>
</dbReference>
<dbReference type="Gene3D" id="1.25.40.10">
    <property type="entry name" value="Tetratricopeptide repeat domain"/>
    <property type="match status" value="1"/>
</dbReference>
<keyword evidence="2" id="KW-0472">Membrane</keyword>
<dbReference type="Proteomes" id="UP001153678">
    <property type="component" value="Unassembled WGS sequence"/>
</dbReference>
<dbReference type="InterPro" id="IPR050767">
    <property type="entry name" value="Sel1_AlgK"/>
</dbReference>
<dbReference type="GO" id="GO:0036503">
    <property type="term" value="P:ERAD pathway"/>
    <property type="evidence" value="ECO:0007669"/>
    <property type="project" value="TreeGrafter"/>
</dbReference>
<dbReference type="PANTHER" id="PTHR11102:SF161">
    <property type="match status" value="1"/>
</dbReference>
<dbReference type="SUPFAM" id="SSF81901">
    <property type="entry name" value="HCP-like"/>
    <property type="match status" value="1"/>
</dbReference>
<sequence length="185" mass="21305">MIVSGTPENYVHIYTAFTLLLDASNQDHILAQYYVGACYLYGRGITKNEKLAFEYFKIVAEKDFAAGQLHLGYFYEYGICIEKDLKKVIYWQEKAANYGNLIAIKNLGVYYRNGIGVNITISCYGTLILPVGNIGNPIDHGDVNVIRIDIFWILLILLKLIQWYWKVEIYPRNREAQHPVQDLTI</sequence>
<comment type="similarity">
    <text evidence="1">Belongs to the sel-1 family.</text>
</comment>
<dbReference type="SMART" id="SM00671">
    <property type="entry name" value="SEL1"/>
    <property type="match status" value="2"/>
</dbReference>